<evidence type="ECO:0000256" key="3">
    <source>
        <dbReference type="ARBA" id="ARBA00011738"/>
    </source>
</evidence>
<dbReference type="NCBIfam" id="TIGR01500">
    <property type="entry name" value="sepiapter_red"/>
    <property type="match status" value="1"/>
</dbReference>
<keyword evidence="7" id="KW-0521">NADP</keyword>
<keyword evidence="8" id="KW-0560">Oxidoreductase</keyword>
<comment type="similarity">
    <text evidence="2">Belongs to the sepiapterin reductase family.</text>
</comment>
<accession>A0A7L0LN51</accession>
<dbReference type="GO" id="GO:0004757">
    <property type="term" value="F:sepiapterin reductase (NADP+) activity"/>
    <property type="evidence" value="ECO:0007669"/>
    <property type="project" value="UniProtKB-EC"/>
</dbReference>
<evidence type="ECO:0000313" key="10">
    <source>
        <dbReference type="Proteomes" id="UP000567822"/>
    </source>
</evidence>
<name>A0A7L0LN51_9SYLV</name>
<evidence type="ECO:0000256" key="5">
    <source>
        <dbReference type="ARBA" id="ARBA00019170"/>
    </source>
</evidence>
<dbReference type="InterPro" id="IPR036291">
    <property type="entry name" value="NAD(P)-bd_dom_sf"/>
</dbReference>
<evidence type="ECO:0000256" key="4">
    <source>
        <dbReference type="ARBA" id="ARBA00013075"/>
    </source>
</evidence>
<dbReference type="PRINTS" id="PR00081">
    <property type="entry name" value="GDHRDH"/>
</dbReference>
<dbReference type="SUPFAM" id="SSF51735">
    <property type="entry name" value="NAD(P)-binding Rossmann-fold domains"/>
    <property type="match status" value="1"/>
</dbReference>
<evidence type="ECO:0000256" key="7">
    <source>
        <dbReference type="ARBA" id="ARBA00022857"/>
    </source>
</evidence>
<evidence type="ECO:0000256" key="2">
    <source>
        <dbReference type="ARBA" id="ARBA00010483"/>
    </source>
</evidence>
<protein>
    <recommendedName>
        <fullName evidence="5">Sepiapterin reductase</fullName>
        <ecNumber evidence="4">1.1.1.153</ecNumber>
    </recommendedName>
</protein>
<dbReference type="AlphaFoldDB" id="A0A7L0LN51"/>
<proteinExistence type="inferred from homology"/>
<dbReference type="Gene3D" id="3.40.50.720">
    <property type="entry name" value="NAD(P)-binding Rossmann-like Domain"/>
    <property type="match status" value="1"/>
</dbReference>
<organism evidence="9 10">
    <name type="scientific">Sylvietta virens</name>
    <name type="common">Green crombec</name>
    <dbReference type="NCBI Taxonomy" id="208069"/>
    <lineage>
        <taxon>Eukaryota</taxon>
        <taxon>Metazoa</taxon>
        <taxon>Chordata</taxon>
        <taxon>Craniata</taxon>
        <taxon>Vertebrata</taxon>
        <taxon>Euteleostomi</taxon>
        <taxon>Archelosauria</taxon>
        <taxon>Archosauria</taxon>
        <taxon>Dinosauria</taxon>
        <taxon>Saurischia</taxon>
        <taxon>Theropoda</taxon>
        <taxon>Coelurosauria</taxon>
        <taxon>Aves</taxon>
        <taxon>Neognathae</taxon>
        <taxon>Neoaves</taxon>
        <taxon>Telluraves</taxon>
        <taxon>Australaves</taxon>
        <taxon>Passeriformes</taxon>
        <taxon>Sylvioidea</taxon>
        <taxon>Sylviidae</taxon>
        <taxon>Acrocephalinae</taxon>
        <taxon>Sylvietta</taxon>
    </lineage>
</organism>
<keyword evidence="6" id="KW-0963">Cytoplasm</keyword>
<dbReference type="Proteomes" id="UP000567822">
    <property type="component" value="Unassembled WGS sequence"/>
</dbReference>
<comment type="subcellular location">
    <subcellularLocation>
        <location evidence="1">Cytoplasm</location>
    </subcellularLocation>
</comment>
<comment type="caution">
    <text evidence="9">The sequence shown here is derived from an EMBL/GenBank/DDBJ whole genome shotgun (WGS) entry which is preliminary data.</text>
</comment>
<dbReference type="EC" id="1.1.1.153" evidence="4"/>
<dbReference type="PANTHER" id="PTHR44085">
    <property type="entry name" value="SEPIAPTERIN REDUCTASE"/>
    <property type="match status" value="1"/>
</dbReference>
<dbReference type="GO" id="GO:0005737">
    <property type="term" value="C:cytoplasm"/>
    <property type="evidence" value="ECO:0007669"/>
    <property type="project" value="UniProtKB-SubCell"/>
</dbReference>
<dbReference type="InterPro" id="IPR051721">
    <property type="entry name" value="Biopterin_syn/organic_redct"/>
</dbReference>
<keyword evidence="10" id="KW-1185">Reference proteome</keyword>
<dbReference type="Pfam" id="PF00106">
    <property type="entry name" value="adh_short"/>
    <property type="match status" value="1"/>
</dbReference>
<evidence type="ECO:0000256" key="8">
    <source>
        <dbReference type="ARBA" id="ARBA00023002"/>
    </source>
</evidence>
<sequence length="276" mass="28993">SGSGSGSGPGRWAATACVVTGASRGFGRSLARLLAPQLGPGSALLLLARSAEALAELAAELRAGSDTGSDSGGTELRVQCVAADLGCEEGLRKAGAALRELLQDSSFGRLLLVNNAGSLGDVSKSFLDLTDLQEVNTYFSFNVSSALCLTSTALGAFGARPGCSRTVVNISSLCALEPFPSWALYCSGKAAREMLFRVLALEEPGLRVLSYAPGPLDTDMQLLARTRTADPGMRQRFQRLQEQGQLIDSSVSAQKLLRLLQEDSFPSGAHVDFYDI</sequence>
<dbReference type="InterPro" id="IPR002347">
    <property type="entry name" value="SDR_fam"/>
</dbReference>
<dbReference type="InterPro" id="IPR006393">
    <property type="entry name" value="Sepiapterin_red"/>
</dbReference>
<gene>
    <name evidence="9" type="primary">Spr</name>
    <name evidence="9" type="ORF">SYLVIR_R08336</name>
</gene>
<feature type="non-terminal residue" evidence="9">
    <location>
        <position position="1"/>
    </location>
</feature>
<dbReference type="FunFam" id="3.40.50.720:FF:000259">
    <property type="entry name" value="Sepiapterin reductase"/>
    <property type="match status" value="1"/>
</dbReference>
<dbReference type="PANTHER" id="PTHR44085:SF2">
    <property type="entry name" value="SEPIAPTERIN REDUCTASE"/>
    <property type="match status" value="1"/>
</dbReference>
<dbReference type="EMBL" id="VXAN01001152">
    <property type="protein sequence ID" value="NXK70467.1"/>
    <property type="molecule type" value="Genomic_DNA"/>
</dbReference>
<dbReference type="CDD" id="cd05367">
    <property type="entry name" value="SPR-like_SDR_c"/>
    <property type="match status" value="1"/>
</dbReference>
<reference evidence="9 10" key="1">
    <citation type="submission" date="2019-09" db="EMBL/GenBank/DDBJ databases">
        <title>Bird 10,000 Genomes (B10K) Project - Family phase.</title>
        <authorList>
            <person name="Zhang G."/>
        </authorList>
    </citation>
    <scope>NUCLEOTIDE SEQUENCE [LARGE SCALE GENOMIC DNA]</scope>
    <source>
        <strain evidence="9">B10K-DU-009-59</strain>
        <tissue evidence="9">Muscle</tissue>
    </source>
</reference>
<evidence type="ECO:0000313" key="9">
    <source>
        <dbReference type="EMBL" id="NXK70467.1"/>
    </source>
</evidence>
<feature type="non-terminal residue" evidence="9">
    <location>
        <position position="276"/>
    </location>
</feature>
<dbReference type="GO" id="GO:0006729">
    <property type="term" value="P:tetrahydrobiopterin biosynthetic process"/>
    <property type="evidence" value="ECO:0007669"/>
    <property type="project" value="InterPro"/>
</dbReference>
<evidence type="ECO:0000256" key="6">
    <source>
        <dbReference type="ARBA" id="ARBA00022490"/>
    </source>
</evidence>
<evidence type="ECO:0000256" key="1">
    <source>
        <dbReference type="ARBA" id="ARBA00004496"/>
    </source>
</evidence>
<comment type="subunit">
    <text evidence="3">Homodimer.</text>
</comment>